<dbReference type="InterPro" id="IPR003661">
    <property type="entry name" value="HisK_dim/P_dom"/>
</dbReference>
<dbReference type="GO" id="GO:0016301">
    <property type="term" value="F:kinase activity"/>
    <property type="evidence" value="ECO:0007669"/>
    <property type="project" value="UniProtKB-KW"/>
</dbReference>
<reference evidence="16 17" key="1">
    <citation type="submission" date="2023-03" db="EMBL/GenBank/DDBJ databases">
        <title>Complete genome sequence of Tepidibacter sp. SWIR-1, isolated from a deep-sea hydrothermal vent.</title>
        <authorList>
            <person name="Li X."/>
        </authorList>
    </citation>
    <scope>NUCLEOTIDE SEQUENCE [LARGE SCALE GENOMIC DNA]</scope>
    <source>
        <strain evidence="16 17">SWIR-1</strain>
    </source>
</reference>
<accession>A0ABY8EGX2</accession>
<dbReference type="Proteomes" id="UP001222800">
    <property type="component" value="Chromosome"/>
</dbReference>
<keyword evidence="4" id="KW-1003">Cell membrane</keyword>
<dbReference type="EC" id="2.7.13.3" evidence="3"/>
<evidence type="ECO:0000256" key="11">
    <source>
        <dbReference type="ARBA" id="ARBA00022989"/>
    </source>
</evidence>
<keyword evidence="9 16" id="KW-0418">Kinase</keyword>
<evidence type="ECO:0000313" key="16">
    <source>
        <dbReference type="EMBL" id="WFD12189.1"/>
    </source>
</evidence>
<dbReference type="InterPro" id="IPR005467">
    <property type="entry name" value="His_kinase_dom"/>
</dbReference>
<comment type="catalytic activity">
    <reaction evidence="1">
        <text>ATP + protein L-histidine = ADP + protein N-phospho-L-histidine.</text>
        <dbReference type="EC" id="2.7.13.3"/>
    </reaction>
</comment>
<evidence type="ECO:0000256" key="14">
    <source>
        <dbReference type="SAM" id="Phobius"/>
    </source>
</evidence>
<dbReference type="SUPFAM" id="SSF47384">
    <property type="entry name" value="Homodimeric domain of signal transducing histidine kinase"/>
    <property type="match status" value="1"/>
</dbReference>
<keyword evidence="8" id="KW-0547">Nucleotide-binding</keyword>
<evidence type="ECO:0000256" key="6">
    <source>
        <dbReference type="ARBA" id="ARBA00022679"/>
    </source>
</evidence>
<dbReference type="PROSITE" id="PS50109">
    <property type="entry name" value="HIS_KIN"/>
    <property type="match status" value="1"/>
</dbReference>
<organism evidence="16 17">
    <name type="scientific">Tepidibacter hydrothermalis</name>
    <dbReference type="NCBI Taxonomy" id="3036126"/>
    <lineage>
        <taxon>Bacteria</taxon>
        <taxon>Bacillati</taxon>
        <taxon>Bacillota</taxon>
        <taxon>Clostridia</taxon>
        <taxon>Peptostreptococcales</taxon>
        <taxon>Peptostreptococcaceae</taxon>
        <taxon>Tepidibacter</taxon>
    </lineage>
</organism>
<dbReference type="Pfam" id="PF00512">
    <property type="entry name" value="HisKA"/>
    <property type="match status" value="1"/>
</dbReference>
<dbReference type="InterPro" id="IPR003594">
    <property type="entry name" value="HATPase_dom"/>
</dbReference>
<evidence type="ECO:0000256" key="13">
    <source>
        <dbReference type="ARBA" id="ARBA00023136"/>
    </source>
</evidence>
<proteinExistence type="predicted"/>
<name>A0ABY8EGX2_9FIRM</name>
<keyword evidence="6" id="KW-0808">Transferase</keyword>
<feature type="transmembrane region" description="Helical" evidence="14">
    <location>
        <begin position="15"/>
        <end position="35"/>
    </location>
</feature>
<dbReference type="InterPro" id="IPR036890">
    <property type="entry name" value="HATPase_C_sf"/>
</dbReference>
<dbReference type="InterPro" id="IPR036097">
    <property type="entry name" value="HisK_dim/P_sf"/>
</dbReference>
<evidence type="ECO:0000259" key="15">
    <source>
        <dbReference type="PROSITE" id="PS50109"/>
    </source>
</evidence>
<sequence length="688" mass="78721">MDTNLKNNKFKQSTLSTIIVILILSIISVGIYTPIKEKSIGSKNYVQEYIKSNDFVYTLEGLNNALTLTRIGEQKGWYHERYENIENIKYHISYNNGTLNITNIEEESLQDQTKNSQLTNNNKILTISNIDDESIEDQIKNSQLYINIVTDENGNIITKYSSNKEFKLSSFISKSNLGNGNDINYSNLDIKYFIPKKLIDNNDLLIRNMNEYSMTPHIKLLITILLIGIVLLIIGTSIVPYSKQSQIGICRLFNKCYLEIKLLMWFIFFGINMSILSIGFNYEYSELDIMSDIIYSKPEFYIIGIPLTFMLYLLVHLSIVYVKHIYNEGIKEGLINKSIFGKIILKLNDKIKDTAKCIGKIDTSKPYHVKAIILFGINFILLFMIAALQGIGVIIALIYTVFMFKYTMKFVDSIKKLNEQSSKLANGNFNVNIDDDIGILSSIAKNLNNIKTGFKVAVDKETKSQNMKTELITNVSHDLKTPLTSIINYVDLLKDENITDEEKDKYIDILDSKSKRLKILIEDLFEASKVSSGNVELNIETLDIISLFRQTLGEMDEKISESGLNFKVNMPDYEVFCELDGRRTYRIFENIIGNILKYSMQNSRVYIDIIDSDDNVELVFKNISSYEMNFDVSEITQRFTRGDKSRNIQGSGLGLNIAKSLVDIQNGCMDIVVDGDLFKLIIKFQKKI</sequence>
<dbReference type="InterPro" id="IPR050398">
    <property type="entry name" value="HssS/ArlS-like"/>
</dbReference>
<feature type="transmembrane region" description="Helical" evidence="14">
    <location>
        <begin position="262"/>
        <end position="280"/>
    </location>
</feature>
<protein>
    <recommendedName>
        <fullName evidence="3">histidine kinase</fullName>
        <ecNumber evidence="3">2.7.13.3</ecNumber>
    </recommendedName>
</protein>
<keyword evidence="11 14" id="KW-1133">Transmembrane helix</keyword>
<evidence type="ECO:0000256" key="1">
    <source>
        <dbReference type="ARBA" id="ARBA00000085"/>
    </source>
</evidence>
<evidence type="ECO:0000256" key="7">
    <source>
        <dbReference type="ARBA" id="ARBA00022692"/>
    </source>
</evidence>
<gene>
    <name evidence="16" type="ORF">P4S50_08925</name>
</gene>
<feature type="transmembrane region" description="Helical" evidence="14">
    <location>
        <begin position="371"/>
        <end position="404"/>
    </location>
</feature>
<dbReference type="Gene3D" id="1.10.287.130">
    <property type="match status" value="1"/>
</dbReference>
<evidence type="ECO:0000256" key="2">
    <source>
        <dbReference type="ARBA" id="ARBA00004651"/>
    </source>
</evidence>
<dbReference type="RefSeq" id="WP_277734491.1">
    <property type="nucleotide sequence ID" value="NZ_CP120733.1"/>
</dbReference>
<dbReference type="SMART" id="SM00388">
    <property type="entry name" value="HisKA"/>
    <property type="match status" value="1"/>
</dbReference>
<dbReference type="Pfam" id="PF02518">
    <property type="entry name" value="HATPase_c"/>
    <property type="match status" value="1"/>
</dbReference>
<evidence type="ECO:0000256" key="12">
    <source>
        <dbReference type="ARBA" id="ARBA00023012"/>
    </source>
</evidence>
<dbReference type="EMBL" id="CP120733">
    <property type="protein sequence ID" value="WFD12189.1"/>
    <property type="molecule type" value="Genomic_DNA"/>
</dbReference>
<dbReference type="PANTHER" id="PTHR45528:SF1">
    <property type="entry name" value="SENSOR HISTIDINE KINASE CPXA"/>
    <property type="match status" value="1"/>
</dbReference>
<dbReference type="SMART" id="SM00387">
    <property type="entry name" value="HATPase_c"/>
    <property type="match status" value="1"/>
</dbReference>
<keyword evidence="5" id="KW-0597">Phosphoprotein</keyword>
<evidence type="ECO:0000256" key="5">
    <source>
        <dbReference type="ARBA" id="ARBA00022553"/>
    </source>
</evidence>
<evidence type="ECO:0000256" key="8">
    <source>
        <dbReference type="ARBA" id="ARBA00022741"/>
    </source>
</evidence>
<evidence type="ECO:0000256" key="10">
    <source>
        <dbReference type="ARBA" id="ARBA00022840"/>
    </source>
</evidence>
<keyword evidence="10" id="KW-0067">ATP-binding</keyword>
<keyword evidence="17" id="KW-1185">Reference proteome</keyword>
<feature type="domain" description="Histidine kinase" evidence="15">
    <location>
        <begin position="474"/>
        <end position="671"/>
    </location>
</feature>
<evidence type="ECO:0000313" key="17">
    <source>
        <dbReference type="Proteomes" id="UP001222800"/>
    </source>
</evidence>
<dbReference type="Gene3D" id="3.30.565.10">
    <property type="entry name" value="Histidine kinase-like ATPase, C-terminal domain"/>
    <property type="match status" value="1"/>
</dbReference>
<dbReference type="CDD" id="cd00082">
    <property type="entry name" value="HisKA"/>
    <property type="match status" value="1"/>
</dbReference>
<keyword evidence="7 14" id="KW-0812">Transmembrane</keyword>
<keyword evidence="12" id="KW-0902">Two-component regulatory system</keyword>
<keyword evidence="13 14" id="KW-0472">Membrane</keyword>
<dbReference type="SUPFAM" id="SSF55874">
    <property type="entry name" value="ATPase domain of HSP90 chaperone/DNA topoisomerase II/histidine kinase"/>
    <property type="match status" value="1"/>
</dbReference>
<evidence type="ECO:0000256" key="9">
    <source>
        <dbReference type="ARBA" id="ARBA00022777"/>
    </source>
</evidence>
<comment type="subcellular location">
    <subcellularLocation>
        <location evidence="2">Cell membrane</location>
        <topology evidence="2">Multi-pass membrane protein</topology>
    </subcellularLocation>
</comment>
<feature type="transmembrane region" description="Helical" evidence="14">
    <location>
        <begin position="300"/>
        <end position="322"/>
    </location>
</feature>
<evidence type="ECO:0000256" key="3">
    <source>
        <dbReference type="ARBA" id="ARBA00012438"/>
    </source>
</evidence>
<feature type="transmembrane region" description="Helical" evidence="14">
    <location>
        <begin position="220"/>
        <end position="241"/>
    </location>
</feature>
<evidence type="ECO:0000256" key="4">
    <source>
        <dbReference type="ARBA" id="ARBA00022475"/>
    </source>
</evidence>
<dbReference type="PANTHER" id="PTHR45528">
    <property type="entry name" value="SENSOR HISTIDINE KINASE CPXA"/>
    <property type="match status" value="1"/>
</dbReference>